<dbReference type="Gene3D" id="3.40.50.1820">
    <property type="entry name" value="alpha/beta hydrolase"/>
    <property type="match status" value="1"/>
</dbReference>
<dbReference type="RefSeq" id="WP_117351505.1">
    <property type="nucleotide sequence ID" value="NZ_CP020083.1"/>
</dbReference>
<dbReference type="PANTHER" id="PTHR48081">
    <property type="entry name" value="AB HYDROLASE SUPERFAMILY PROTEIN C4A8.06C"/>
    <property type="match status" value="1"/>
</dbReference>
<evidence type="ECO:0000259" key="2">
    <source>
        <dbReference type="Pfam" id="PF20434"/>
    </source>
</evidence>
<sequence length="326" mass="34566">MHWQVNRRQMLLASGVLLMNVPALDAREALQIPQGTGPLPPEWTTAPSIALWDGPPPGAPASAPVRSATLDPVFITGVARAEMRVFRPEKSNGRAVLTIPGGAYNFVSIRNEGTDVARVLTALGYTVFVLVYRLPGEGWAERWNVPLQDAQRAMRIVRARAQSYAIDPATVAVLGFSAGGHLAASLITASEEQVYAPRDVADSLDARPMCAGLIYPVIAASAPHTHGLSAETLLGPSPGADRIALRSPALHVDAATPPTFLVHALDDTAVPYPNSALFMDAMLAAGRPVETHYFEEGGHGFGIGPANAPAGQWPALFDAFLRRHAG</sequence>
<organism evidence="3 4">
    <name type="scientific">Blastomonas fulva</name>
    <dbReference type="NCBI Taxonomy" id="1550728"/>
    <lineage>
        <taxon>Bacteria</taxon>
        <taxon>Pseudomonadati</taxon>
        <taxon>Pseudomonadota</taxon>
        <taxon>Alphaproteobacteria</taxon>
        <taxon>Sphingomonadales</taxon>
        <taxon>Sphingomonadaceae</taxon>
        <taxon>Blastomonas</taxon>
    </lineage>
</organism>
<dbReference type="InterPro" id="IPR049492">
    <property type="entry name" value="BD-FAE-like_dom"/>
</dbReference>
<keyword evidence="4" id="KW-1185">Reference proteome</keyword>
<proteinExistence type="predicted"/>
<dbReference type="InterPro" id="IPR050300">
    <property type="entry name" value="GDXG_lipolytic_enzyme"/>
</dbReference>
<dbReference type="Proteomes" id="UP000258016">
    <property type="component" value="Chromosome"/>
</dbReference>
<evidence type="ECO:0000256" key="1">
    <source>
        <dbReference type="ARBA" id="ARBA00022801"/>
    </source>
</evidence>
<dbReference type="Pfam" id="PF20434">
    <property type="entry name" value="BD-FAE"/>
    <property type="match status" value="1"/>
</dbReference>
<reference evidence="3 4" key="1">
    <citation type="submission" date="2017-03" db="EMBL/GenBank/DDBJ databases">
        <title>Complete genome sequence of Blastomonas fulva degrading microcsystin LR.</title>
        <authorList>
            <person name="Lee H.-g."/>
            <person name="Jin L."/>
            <person name="oh H.-M."/>
        </authorList>
    </citation>
    <scope>NUCLEOTIDE SEQUENCE [LARGE SCALE GENOMIC DNA]</scope>
    <source>
        <strain evidence="3 4">T2</strain>
    </source>
</reference>
<keyword evidence="1 3" id="KW-0378">Hydrolase</keyword>
<accession>A0ABN5B3E0</accession>
<feature type="domain" description="BD-FAE-like" evidence="2">
    <location>
        <begin position="88"/>
        <end position="281"/>
    </location>
</feature>
<dbReference type="PANTHER" id="PTHR48081:SF6">
    <property type="entry name" value="PEPTIDASE S9 PROLYL OLIGOPEPTIDASE CATALYTIC DOMAIN-CONTAINING PROTEIN"/>
    <property type="match status" value="1"/>
</dbReference>
<protein>
    <submittedName>
        <fullName evidence="3">Alpha/beta hydrolase</fullName>
    </submittedName>
</protein>
<dbReference type="GeneID" id="303484670"/>
<name>A0ABN5B3E0_9SPHN</name>
<evidence type="ECO:0000313" key="4">
    <source>
        <dbReference type="Proteomes" id="UP000258016"/>
    </source>
</evidence>
<dbReference type="EMBL" id="CP020083">
    <property type="protein sequence ID" value="ASR50678.1"/>
    <property type="molecule type" value="Genomic_DNA"/>
</dbReference>
<evidence type="ECO:0000313" key="3">
    <source>
        <dbReference type="EMBL" id="ASR50678.1"/>
    </source>
</evidence>
<dbReference type="GO" id="GO:0016787">
    <property type="term" value="F:hydrolase activity"/>
    <property type="evidence" value="ECO:0007669"/>
    <property type="project" value="UniProtKB-KW"/>
</dbReference>
<gene>
    <name evidence="3" type="ORF">B5J99_03680</name>
</gene>
<dbReference type="SUPFAM" id="SSF53474">
    <property type="entry name" value="alpha/beta-Hydrolases"/>
    <property type="match status" value="1"/>
</dbReference>
<dbReference type="InterPro" id="IPR029058">
    <property type="entry name" value="AB_hydrolase_fold"/>
</dbReference>